<dbReference type="Proteomes" id="UP000569005">
    <property type="component" value="Unassembled WGS sequence"/>
</dbReference>
<accession>A0ACC5P3I8</accession>
<comment type="caution">
    <text evidence="1">The sequence shown here is derived from an EMBL/GenBank/DDBJ whole genome shotgun (WGS) entry which is preliminary data.</text>
</comment>
<sequence length="501" mass="55393">MVAGAVMYAVLHPSNFFAQAAVHQRPELRKRAFVVLDGEPPTEMVFAANHAARSQGVEIGMTRLQAETCSEVVTLRRVIEHEHTAHATLHHVACMFSPRIESVEEWPGTYALDIRGMDLLYGDVAELANKLRRSVMAAGFLANIAVAENFHAAVSLACGRAGVSIVPSGCEAHAIGQLPVTALHLAPEHEATFAAWGIRTCAELAALAETDLIARLGQAGKKLHSLARGTWPHLMFPIEPSFEAGLVERMELDFPVEELERLLFLLSRMTTALLERVRGKARAIAALRVVLRLDGATQHERTVRPALPLQDTATLLKLIQFDLETHPPSAGIVGLELHAQSAAPYRAQHGLFLPQAPEPGQLEVMLARMRKLLGEQRVGSPELTDDHRPNAFRMVPFEPPPPRRNERQSLSTPIALRVSRPPHMVGVALANHAPERVFWDGAAYVVRDAAGPVRVSGQWWSEANWCREEWDVRLGNGTVERLCRIAFDPRSRCWYLQGTYD</sequence>
<evidence type="ECO:0000313" key="2">
    <source>
        <dbReference type="Proteomes" id="UP000569005"/>
    </source>
</evidence>
<evidence type="ECO:0000313" key="1">
    <source>
        <dbReference type="EMBL" id="MBB5341412.1"/>
    </source>
</evidence>
<reference evidence="1" key="1">
    <citation type="submission" date="2020-08" db="EMBL/GenBank/DDBJ databases">
        <title>Genomic Encyclopedia of Type Strains, Phase IV (KMG-V): Genome sequencing to study the core and pangenomes of soil and plant-associated prokaryotes.</title>
        <authorList>
            <person name="Whitman W."/>
        </authorList>
    </citation>
    <scope>NUCLEOTIDE SEQUENCE</scope>
    <source>
        <strain evidence="1">M8UP15</strain>
    </source>
</reference>
<gene>
    <name evidence="1" type="ORF">HDF13_003745</name>
</gene>
<dbReference type="EMBL" id="JACHEA010000001">
    <property type="protein sequence ID" value="MBB5341412.1"/>
    <property type="molecule type" value="Genomic_DNA"/>
</dbReference>
<keyword evidence="2" id="KW-1185">Reference proteome</keyword>
<name>A0ACC5P3I8_9BACT</name>
<proteinExistence type="predicted"/>
<organism evidence="1 2">
    <name type="scientific">Tunturiibacter gelidiferens</name>
    <dbReference type="NCBI Taxonomy" id="3069689"/>
    <lineage>
        <taxon>Bacteria</taxon>
        <taxon>Pseudomonadati</taxon>
        <taxon>Acidobacteriota</taxon>
        <taxon>Terriglobia</taxon>
        <taxon>Terriglobales</taxon>
        <taxon>Acidobacteriaceae</taxon>
        <taxon>Tunturiibacter</taxon>
    </lineage>
</organism>
<protein>
    <submittedName>
        <fullName evidence="1">Protein ImuB</fullName>
    </submittedName>
</protein>